<gene>
    <name evidence="3" type="ORF">E5352_01095</name>
</gene>
<organism evidence="3 4">
    <name type="scientific">Stenotrophomonas maltophilia</name>
    <name type="common">Pseudomonas maltophilia</name>
    <name type="synonym">Xanthomonas maltophilia</name>
    <dbReference type="NCBI Taxonomy" id="40324"/>
    <lineage>
        <taxon>Bacteria</taxon>
        <taxon>Pseudomonadati</taxon>
        <taxon>Pseudomonadota</taxon>
        <taxon>Gammaproteobacteria</taxon>
        <taxon>Lysobacterales</taxon>
        <taxon>Lysobacteraceae</taxon>
        <taxon>Stenotrophomonas</taxon>
        <taxon>Stenotrophomonas maltophilia group</taxon>
    </lineage>
</organism>
<keyword evidence="1" id="KW-0732">Signal</keyword>
<dbReference type="PANTHER" id="PTHR32060">
    <property type="entry name" value="TAIL-SPECIFIC PROTEASE"/>
    <property type="match status" value="1"/>
</dbReference>
<dbReference type="InterPro" id="IPR005151">
    <property type="entry name" value="Tail-specific_protease"/>
</dbReference>
<dbReference type="PANTHER" id="PTHR32060:SF22">
    <property type="entry name" value="CARBOXYL-TERMINAL-PROCESSING PEPTIDASE 3, CHLOROPLASTIC"/>
    <property type="match status" value="1"/>
</dbReference>
<evidence type="ECO:0000259" key="2">
    <source>
        <dbReference type="Pfam" id="PF03572"/>
    </source>
</evidence>
<dbReference type="AlphaFoldDB" id="A0A4S2D6Y5"/>
<evidence type="ECO:0000256" key="1">
    <source>
        <dbReference type="SAM" id="SignalP"/>
    </source>
</evidence>
<dbReference type="InterPro" id="IPR029045">
    <property type="entry name" value="ClpP/crotonase-like_dom_sf"/>
</dbReference>
<dbReference type="RefSeq" id="WP_136003040.1">
    <property type="nucleotide sequence ID" value="NZ_SRYW01000001.1"/>
</dbReference>
<dbReference type="OrthoDB" id="7210007at2"/>
<feature type="chain" id="PRO_5020806761" description="Tail specific protease domain-containing protein" evidence="1">
    <location>
        <begin position="26"/>
        <end position="492"/>
    </location>
</feature>
<reference evidence="3 4" key="1">
    <citation type="submission" date="2019-04" db="EMBL/GenBank/DDBJ databases">
        <title>Microbes associate with the intestines of laboratory mice.</title>
        <authorList>
            <person name="Navarre W."/>
            <person name="Wong E."/>
            <person name="Huang K."/>
            <person name="Tropini C."/>
            <person name="Ng K."/>
            <person name="Yu B."/>
        </authorList>
    </citation>
    <scope>NUCLEOTIDE SEQUENCE [LARGE SCALE GENOMIC DNA]</scope>
    <source>
        <strain evidence="3 4">NM62_B4-13</strain>
    </source>
</reference>
<dbReference type="SUPFAM" id="SSF52096">
    <property type="entry name" value="ClpP/crotonase"/>
    <property type="match status" value="1"/>
</dbReference>
<dbReference type="GO" id="GO:0008236">
    <property type="term" value="F:serine-type peptidase activity"/>
    <property type="evidence" value="ECO:0007669"/>
    <property type="project" value="InterPro"/>
</dbReference>
<dbReference type="Pfam" id="PF03572">
    <property type="entry name" value="Peptidase_S41"/>
    <property type="match status" value="1"/>
</dbReference>
<dbReference type="Gene3D" id="3.90.226.10">
    <property type="entry name" value="2-enoyl-CoA Hydratase, Chain A, domain 1"/>
    <property type="match status" value="1"/>
</dbReference>
<evidence type="ECO:0000313" key="3">
    <source>
        <dbReference type="EMBL" id="TGY37186.1"/>
    </source>
</evidence>
<accession>A0A4S2D6Y5</accession>
<feature type="domain" description="Tail specific protease" evidence="2">
    <location>
        <begin position="211"/>
        <end position="466"/>
    </location>
</feature>
<name>A0A4S2D6Y5_STEMA</name>
<protein>
    <recommendedName>
        <fullName evidence="2">Tail specific protease domain-containing protein</fullName>
    </recommendedName>
</protein>
<proteinExistence type="predicted"/>
<dbReference type="GO" id="GO:0004175">
    <property type="term" value="F:endopeptidase activity"/>
    <property type="evidence" value="ECO:0007669"/>
    <property type="project" value="TreeGrafter"/>
</dbReference>
<evidence type="ECO:0000313" key="4">
    <source>
        <dbReference type="Proteomes" id="UP000306631"/>
    </source>
</evidence>
<dbReference type="Gene3D" id="3.30.750.44">
    <property type="match status" value="1"/>
</dbReference>
<dbReference type="EMBL" id="SRYW01000001">
    <property type="protein sequence ID" value="TGY37186.1"/>
    <property type="molecule type" value="Genomic_DNA"/>
</dbReference>
<sequence length="492" mass="52979">MTPRTLRMALTGALLGVLATAPVHAATEVDRAAWRADLAALTQTLQDDYAHLAWMASPQSGVDLPALARAATRALDEAHDDAEAEQALRTFLAGFHDGHLALLDRQSTDAPGPMPTAVDPRALDAATGCAVLGVIEEGRQDYSLPLQTLPAYHADGGSADPALRSGVITLAHGGRVGLLRLHEFDALRYPGLCHRLWPRLRHADGVRTMRATLQEAWVAEIAATLRRFRQQAVDAVLVDVGTNPGGDDSGDTLARLFTDQPVRSATLQMSASGTGVDYLQEQFERLDDALTRHHPDARARPMLTQQRTAFAAALRAAQSPACDLSWVWQTQQDWSAQRCRRLVAAGTSGGPLADPAVDRLDDFLIAHRLDWAQDVRAHRGAWHGPVYLLIDGKTSSSAEMFAARLQDNGIARVVGTRSGGYGCGFMSAESPAELPNSHLRVRIPNCVRLRADGSDEVAGIVPDLAVGARAGESARARAQRVLDVIDLDLARY</sequence>
<feature type="signal peptide" evidence="1">
    <location>
        <begin position="1"/>
        <end position="25"/>
    </location>
</feature>
<dbReference type="GO" id="GO:0006508">
    <property type="term" value="P:proteolysis"/>
    <property type="evidence" value="ECO:0007669"/>
    <property type="project" value="InterPro"/>
</dbReference>
<comment type="caution">
    <text evidence="3">The sequence shown here is derived from an EMBL/GenBank/DDBJ whole genome shotgun (WGS) entry which is preliminary data.</text>
</comment>
<dbReference type="Proteomes" id="UP000306631">
    <property type="component" value="Unassembled WGS sequence"/>
</dbReference>